<reference evidence="4" key="2">
    <citation type="submission" date="2020-04" db="EMBL/GenBank/DDBJ databases">
        <authorList>
            <consortium name="NCBI Genome Project"/>
        </authorList>
    </citation>
    <scope>NUCLEOTIDE SEQUENCE</scope>
    <source>
        <strain evidence="4">CBS 304.34</strain>
    </source>
</reference>
<dbReference type="GeneID" id="54465621"/>
<feature type="region of interest" description="Disordered" evidence="1">
    <location>
        <begin position="836"/>
        <end position="860"/>
    </location>
</feature>
<reference evidence="4" key="3">
    <citation type="submission" date="2025-04" db="UniProtKB">
        <authorList>
            <consortium name="RefSeq"/>
        </authorList>
    </citation>
    <scope>IDENTIFICATION</scope>
    <source>
        <strain evidence="4">CBS 304.34</strain>
    </source>
</reference>
<dbReference type="RefSeq" id="XP_033584371.1">
    <property type="nucleotide sequence ID" value="XM_033724728.1"/>
</dbReference>
<evidence type="ECO:0000256" key="1">
    <source>
        <dbReference type="SAM" id="MobiDB-lite"/>
    </source>
</evidence>
<proteinExistence type="predicted"/>
<dbReference type="OrthoDB" id="10602496at2759"/>
<dbReference type="Proteomes" id="UP000504636">
    <property type="component" value="Unplaced"/>
</dbReference>
<feature type="compositionally biased region" description="Pro residues" evidence="1">
    <location>
        <begin position="836"/>
        <end position="854"/>
    </location>
</feature>
<sequence length="1002" mass="107588">MAALTVTACVCSYPWLRGRWFRTGEDPASRKSIAKQWIRGGPAAVCDQAQDISPSQTPARRAESRSVWAASHRGLVGSPFVPALGKVQHGGHGASAASKRLAPSQFTSYAALKPALAVGDDEPAVAQVGEVKETNFALLGSPGGILASPTGACVHQTGLSIRQASVRDGHDLAVAGIHGPRGFVRFQREIEFVLPLRTRSLSRATARKAVHAAGPAKAQHQQHAPGANRRLRARSGRDMWLPAAITGEAPPPPSTTIHHPPPHLVPHAAQPAVSRASRALERPAPLGGCPSGPPATCQPAGIRPTPDLSQPQAHRAQQPRFGVAATLRLAPDDPDGSFCLVSVPSRVGRHVVQGQTLASGHQQQQLAIFAPEGRPREAEQNSGHEPGKSWGLWNDDIRRGSRQSCLVESWAALCKALQWSSGDMDTAGGVVGETSGRQRRALVLPLHAPAFWEKMQSTKRANHTGRSEFQITVVGPTSAPPRGDPFAWPCALSIEGVRIGTRALPPWAEMPLLSMLGARPLQSRPGSRRGPGMPVLFCCRRQSRPTAVCANNLTRYRLLRRGLAAPAGHRSLSTRWFVGTPSLLSAPWGLIRAPWPQRSGACHGDQNLRSVPKQVFARRLIARPLPCWIRVTPALNVAGWPRVIASRRPSSPHRAARRSPDARAQEGDMAAAVRAFPRSCQSSSLHASIKVECSAGWHAHQRVSDVSQRRFHVPRNDPRCHQVRGGSSTPAPLGPGCWTGQGAAVQGEPHHHAQRRATGGHGLAERVSEHRVALQLLAMAIAAAVPRYQADPAEPIPRDMHHPGAHPSPDDLVTDIQAGCRPKRRGHQIQLVARSPPPFPICVSPTPPGSPRPPASRSVPAPQAITPPDALALPVHHRALLPRCQYILSETHGPSRSPLAFAAVLPVQPLNASTTLASLTPSLHHSSCPVVHLSLTKVCRRHFLLAVLFPKHSPPSCNGGTHNIETFVPSIVFVRVVLFTVVDAGIRAWTWMLAQITRHNQS</sequence>
<keyword evidence="3" id="KW-1185">Reference proteome</keyword>
<feature type="region of interest" description="Disordered" evidence="1">
    <location>
        <begin position="274"/>
        <end position="319"/>
    </location>
</feature>
<gene>
    <name evidence="2 4" type="ORF">BDZ99DRAFT_513651</name>
</gene>
<organism evidence="2">
    <name type="scientific">Mytilinidion resinicola</name>
    <dbReference type="NCBI Taxonomy" id="574789"/>
    <lineage>
        <taxon>Eukaryota</taxon>
        <taxon>Fungi</taxon>
        <taxon>Dikarya</taxon>
        <taxon>Ascomycota</taxon>
        <taxon>Pezizomycotina</taxon>
        <taxon>Dothideomycetes</taxon>
        <taxon>Pleosporomycetidae</taxon>
        <taxon>Mytilinidiales</taxon>
        <taxon>Mytilinidiaceae</taxon>
        <taxon>Mytilinidion</taxon>
    </lineage>
</organism>
<feature type="region of interest" description="Disordered" evidence="1">
    <location>
        <begin position="648"/>
        <end position="669"/>
    </location>
</feature>
<evidence type="ECO:0000313" key="4">
    <source>
        <dbReference type="RefSeq" id="XP_033584371.1"/>
    </source>
</evidence>
<evidence type="ECO:0000313" key="2">
    <source>
        <dbReference type="EMBL" id="KAF2817407.1"/>
    </source>
</evidence>
<evidence type="ECO:0000313" key="3">
    <source>
        <dbReference type="Proteomes" id="UP000504636"/>
    </source>
</evidence>
<reference evidence="2 4" key="1">
    <citation type="journal article" date="2020" name="Stud. Mycol.">
        <title>101 Dothideomycetes genomes: a test case for predicting lifestyles and emergence of pathogens.</title>
        <authorList>
            <person name="Haridas S."/>
            <person name="Albert R."/>
            <person name="Binder M."/>
            <person name="Bloem J."/>
            <person name="Labutti K."/>
            <person name="Salamov A."/>
            <person name="Andreopoulos B."/>
            <person name="Baker S."/>
            <person name="Barry K."/>
            <person name="Bills G."/>
            <person name="Bluhm B."/>
            <person name="Cannon C."/>
            <person name="Castanera R."/>
            <person name="Culley D."/>
            <person name="Daum C."/>
            <person name="Ezra D."/>
            <person name="Gonzalez J."/>
            <person name="Henrissat B."/>
            <person name="Kuo A."/>
            <person name="Liang C."/>
            <person name="Lipzen A."/>
            <person name="Lutzoni F."/>
            <person name="Magnuson J."/>
            <person name="Mondo S."/>
            <person name="Nolan M."/>
            <person name="Ohm R."/>
            <person name="Pangilinan J."/>
            <person name="Park H.-J."/>
            <person name="Ramirez L."/>
            <person name="Alfaro M."/>
            <person name="Sun H."/>
            <person name="Tritt A."/>
            <person name="Yoshinaga Y."/>
            <person name="Zwiers L.-H."/>
            <person name="Turgeon B."/>
            <person name="Goodwin S."/>
            <person name="Spatafora J."/>
            <person name="Crous P."/>
            <person name="Grigoriev I."/>
        </authorList>
    </citation>
    <scope>NUCLEOTIDE SEQUENCE</scope>
    <source>
        <strain evidence="2 4">CBS 304.34</strain>
    </source>
</reference>
<dbReference type="EMBL" id="MU003692">
    <property type="protein sequence ID" value="KAF2817407.1"/>
    <property type="molecule type" value="Genomic_DNA"/>
</dbReference>
<protein>
    <submittedName>
        <fullName evidence="2 4">Uncharacterized protein</fullName>
    </submittedName>
</protein>
<name>A0A6A6ZB14_9PEZI</name>
<accession>A0A6A6ZB14</accession>
<dbReference type="AlphaFoldDB" id="A0A6A6ZB14"/>
<feature type="region of interest" description="Disordered" evidence="1">
    <location>
        <begin position="373"/>
        <end position="392"/>
    </location>
</feature>